<sequence>MNQQKELLRVILAISIIVVGVTHFVVPEQYVRIVPPQLPYPLGLVYLSGFYEILGGIGLLVPPVSQAAAWGLFALFIAVYPANIYMAANLIKIDHIPNSPWVHVIRLPLQAVLLAWAWWYTKPSDREKQASIIPKSLIPKELNSYW</sequence>
<keyword evidence="4 5" id="KW-0472">Membrane</keyword>
<comment type="subcellular location">
    <subcellularLocation>
        <location evidence="1">Membrane</location>
        <topology evidence="1">Multi-pass membrane protein</topology>
    </subcellularLocation>
</comment>
<dbReference type="PANTHER" id="PTHR36974:SF1">
    <property type="entry name" value="DOXX FAMILY MEMBRANE PROTEIN"/>
    <property type="match status" value="1"/>
</dbReference>
<evidence type="ECO:0000256" key="3">
    <source>
        <dbReference type="ARBA" id="ARBA00022989"/>
    </source>
</evidence>
<feature type="transmembrane region" description="Helical" evidence="5">
    <location>
        <begin position="38"/>
        <end position="61"/>
    </location>
</feature>
<dbReference type="PANTHER" id="PTHR36974">
    <property type="entry name" value="MEMBRANE PROTEIN-RELATED"/>
    <property type="match status" value="1"/>
</dbReference>
<evidence type="ECO:0000313" key="6">
    <source>
        <dbReference type="EMBL" id="MBH8576830.1"/>
    </source>
</evidence>
<protein>
    <submittedName>
        <fullName evidence="6">DoxX family protein</fullName>
    </submittedName>
</protein>
<keyword evidence="3 5" id="KW-1133">Transmembrane helix</keyword>
<evidence type="ECO:0000256" key="4">
    <source>
        <dbReference type="ARBA" id="ARBA00023136"/>
    </source>
</evidence>
<gene>
    <name evidence="6" type="ORF">I8752_28340</name>
</gene>
<dbReference type="Proteomes" id="UP000662314">
    <property type="component" value="Unassembled WGS sequence"/>
</dbReference>
<dbReference type="EMBL" id="JAECZA010000240">
    <property type="protein sequence ID" value="MBH8576830.1"/>
    <property type="molecule type" value="Genomic_DNA"/>
</dbReference>
<evidence type="ECO:0000313" key="7">
    <source>
        <dbReference type="Proteomes" id="UP000662314"/>
    </source>
</evidence>
<feature type="transmembrane region" description="Helical" evidence="5">
    <location>
        <begin position="68"/>
        <end position="88"/>
    </location>
</feature>
<organism evidence="6 7">
    <name type="scientific">Dendronalium phyllosphericum CENA369</name>
    <dbReference type="NCBI Taxonomy" id="1725256"/>
    <lineage>
        <taxon>Bacteria</taxon>
        <taxon>Bacillati</taxon>
        <taxon>Cyanobacteriota</taxon>
        <taxon>Cyanophyceae</taxon>
        <taxon>Nostocales</taxon>
        <taxon>Nostocaceae</taxon>
        <taxon>Dendronalium</taxon>
        <taxon>Dendronalium phyllosphericum</taxon>
    </lineage>
</organism>
<dbReference type="Pfam" id="PF13564">
    <property type="entry name" value="DoxX_2"/>
    <property type="match status" value="1"/>
</dbReference>
<dbReference type="InterPro" id="IPR032808">
    <property type="entry name" value="DoxX"/>
</dbReference>
<comment type="caution">
    <text evidence="6">The sequence shown here is derived from an EMBL/GenBank/DDBJ whole genome shotgun (WGS) entry which is preliminary data.</text>
</comment>
<proteinExistence type="predicted"/>
<keyword evidence="7" id="KW-1185">Reference proteome</keyword>
<evidence type="ECO:0000256" key="1">
    <source>
        <dbReference type="ARBA" id="ARBA00004141"/>
    </source>
</evidence>
<feature type="transmembrane region" description="Helical" evidence="5">
    <location>
        <begin position="100"/>
        <end position="119"/>
    </location>
</feature>
<dbReference type="GO" id="GO:0016020">
    <property type="term" value="C:membrane"/>
    <property type="evidence" value="ECO:0007669"/>
    <property type="project" value="UniProtKB-SubCell"/>
</dbReference>
<evidence type="ECO:0000256" key="2">
    <source>
        <dbReference type="ARBA" id="ARBA00022692"/>
    </source>
</evidence>
<dbReference type="RefSeq" id="WP_214435550.1">
    <property type="nucleotide sequence ID" value="NZ_CAWPUQ010000169.1"/>
</dbReference>
<dbReference type="AlphaFoldDB" id="A0A8J7IDV1"/>
<accession>A0A8J7IDV1</accession>
<reference evidence="6 7" key="1">
    <citation type="journal article" date="2021" name="Int. J. Syst. Evol. Microbiol.">
        <title>Amazonocrinis nigriterrae gen. nov., sp. nov., Atlanticothrix silvestris gen. nov., sp. nov. and Dendronalium phyllosphericum gen. nov., sp. nov., nostocacean cyanobacteria from Brazilian environments.</title>
        <authorList>
            <person name="Alvarenga D.O."/>
            <person name="Andreote A.P.D."/>
            <person name="Branco L.H.Z."/>
            <person name="Delbaje E."/>
            <person name="Cruz R.B."/>
            <person name="Varani A.M."/>
            <person name="Fiore M.F."/>
        </authorList>
    </citation>
    <scope>NUCLEOTIDE SEQUENCE [LARGE SCALE GENOMIC DNA]</scope>
    <source>
        <strain evidence="6 7">CENA369</strain>
    </source>
</reference>
<keyword evidence="2 5" id="KW-0812">Transmembrane</keyword>
<feature type="transmembrane region" description="Helical" evidence="5">
    <location>
        <begin position="7"/>
        <end position="26"/>
    </location>
</feature>
<name>A0A8J7IDV1_9NOST</name>
<evidence type="ECO:0000256" key="5">
    <source>
        <dbReference type="SAM" id="Phobius"/>
    </source>
</evidence>